<dbReference type="SUPFAM" id="SSF103088">
    <property type="entry name" value="OmpA-like"/>
    <property type="match status" value="1"/>
</dbReference>
<dbReference type="PANTHER" id="PTHR30329:SF21">
    <property type="entry name" value="LIPOPROTEIN YIAD-RELATED"/>
    <property type="match status" value="1"/>
</dbReference>
<evidence type="ECO:0000259" key="2">
    <source>
        <dbReference type="PROSITE" id="PS51123"/>
    </source>
</evidence>
<dbReference type="SUPFAM" id="SSF82171">
    <property type="entry name" value="DPP6 N-terminal domain-like"/>
    <property type="match status" value="1"/>
</dbReference>
<keyword evidence="4" id="KW-1185">Reference proteome</keyword>
<dbReference type="RefSeq" id="WP_345029769.1">
    <property type="nucleotide sequence ID" value="NZ_BAABEY010000025.1"/>
</dbReference>
<proteinExistence type="predicted"/>
<dbReference type="Pfam" id="PF00691">
    <property type="entry name" value="OmpA"/>
    <property type="match status" value="1"/>
</dbReference>
<dbReference type="CDD" id="cd07185">
    <property type="entry name" value="OmpA_C-like"/>
    <property type="match status" value="1"/>
</dbReference>
<keyword evidence="1" id="KW-0472">Membrane</keyword>
<dbReference type="CDD" id="cd15482">
    <property type="entry name" value="Sialidase_non-viral"/>
    <property type="match status" value="1"/>
</dbReference>
<name>A0ABP8LZE2_9BACT</name>
<evidence type="ECO:0000256" key="1">
    <source>
        <dbReference type="PROSITE-ProRule" id="PRU00473"/>
    </source>
</evidence>
<dbReference type="PANTHER" id="PTHR30329">
    <property type="entry name" value="STATOR ELEMENT OF FLAGELLAR MOTOR COMPLEX"/>
    <property type="match status" value="1"/>
</dbReference>
<protein>
    <recommendedName>
        <fullName evidence="2">OmpA-like domain-containing protein</fullName>
    </recommendedName>
</protein>
<gene>
    <name evidence="3" type="ORF">GCM10023091_25790</name>
</gene>
<dbReference type="InterPro" id="IPR050330">
    <property type="entry name" value="Bact_OuterMem_StrucFunc"/>
</dbReference>
<dbReference type="PROSITE" id="PS51123">
    <property type="entry name" value="OMPA_2"/>
    <property type="match status" value="1"/>
</dbReference>
<dbReference type="Gene3D" id="3.30.1330.60">
    <property type="entry name" value="OmpA-like domain"/>
    <property type="match status" value="1"/>
</dbReference>
<accession>A0ABP8LZE2</accession>
<dbReference type="InterPro" id="IPR036737">
    <property type="entry name" value="OmpA-like_sf"/>
</dbReference>
<sequence>MIKALRFQIVTLIIFLSVGSITLSVGQEVLWGHRLLGFSSEYRPGQYGQQYRAVQLLGPPDKLPSSGNSPCAWSPATADGNAEEWVKVAFSKAIHPKQVVIAENYNPGALVRVLLYDVTGKEYPVGEAARFERGHQAARLLRLFPKIPDNVRINALKIVLNPSRILGFNQIDAVGLSDSEDPVKIEVDLAPDYPASLSKSPLSKAINSESREIAPVIAADGQTLYFTREHPDNIGSPTKQDVWFSVLRSNGQWENAKNIGPPINNGGDNAVLGVSANGKTLYLLNAYRPDGSMIEGFSKSQWTKNGWSFPASFQVEDHYNDIRPKNTEMAVSPDENVLILSVQRRDTEGHKDLYVSFKKSADSWSAPVNLGKTINTADYEGAPFLAADNKTLYFTSSGHRGFGGGDIFVTRRLDHTWTNWSKPQNLGPAINSSGWDSFFTIPASGRYAYMSSYNAASQSDDLYRIELYPSVQPLQLLALSGKITDRETGKPISGTVWTNGKEPDRTGAGFENGEYGLLVPFDSVLTLYAKSPGYFAFEEPLLTGKSTTHLSKNIELTPIRSGQRLPLDQVRFKQSSAELDSGSVEQLGKLLLVMQEYPTMEILLEGHTDNQGDAEKNLLLSEERVKAVKQFLLSGGVAASRINLKAWGATRPVTHNLTEEGRRQNRRVELTILKL</sequence>
<dbReference type="Proteomes" id="UP001501508">
    <property type="component" value="Unassembled WGS sequence"/>
</dbReference>
<dbReference type="InterPro" id="IPR011659">
    <property type="entry name" value="WD40"/>
</dbReference>
<comment type="caution">
    <text evidence="3">The sequence shown here is derived from an EMBL/GenBank/DDBJ whole genome shotgun (WGS) entry which is preliminary data.</text>
</comment>
<feature type="domain" description="OmpA-like" evidence="2">
    <location>
        <begin position="560"/>
        <end position="675"/>
    </location>
</feature>
<dbReference type="EMBL" id="BAABEY010000025">
    <property type="protein sequence ID" value="GAA4441101.1"/>
    <property type="molecule type" value="Genomic_DNA"/>
</dbReference>
<dbReference type="InterPro" id="IPR006665">
    <property type="entry name" value="OmpA-like"/>
</dbReference>
<dbReference type="Pfam" id="PF07676">
    <property type="entry name" value="PD40"/>
    <property type="match status" value="2"/>
</dbReference>
<organism evidence="3 4">
    <name type="scientific">Ravibacter arvi</name>
    <dbReference type="NCBI Taxonomy" id="2051041"/>
    <lineage>
        <taxon>Bacteria</taxon>
        <taxon>Pseudomonadati</taxon>
        <taxon>Bacteroidota</taxon>
        <taxon>Cytophagia</taxon>
        <taxon>Cytophagales</taxon>
        <taxon>Spirosomataceae</taxon>
        <taxon>Ravibacter</taxon>
    </lineage>
</organism>
<evidence type="ECO:0000313" key="3">
    <source>
        <dbReference type="EMBL" id="GAA4441101.1"/>
    </source>
</evidence>
<evidence type="ECO:0000313" key="4">
    <source>
        <dbReference type="Proteomes" id="UP001501508"/>
    </source>
</evidence>
<reference evidence="4" key="1">
    <citation type="journal article" date="2019" name="Int. J. Syst. Evol. Microbiol.">
        <title>The Global Catalogue of Microorganisms (GCM) 10K type strain sequencing project: providing services to taxonomists for standard genome sequencing and annotation.</title>
        <authorList>
            <consortium name="The Broad Institute Genomics Platform"/>
            <consortium name="The Broad Institute Genome Sequencing Center for Infectious Disease"/>
            <person name="Wu L."/>
            <person name="Ma J."/>
        </authorList>
    </citation>
    <scope>NUCLEOTIDE SEQUENCE [LARGE SCALE GENOMIC DNA]</scope>
    <source>
        <strain evidence="4">JCM 31920</strain>
    </source>
</reference>